<feature type="transmembrane region" description="Helical" evidence="9">
    <location>
        <begin position="30"/>
        <end position="51"/>
    </location>
</feature>
<comment type="subcellular location">
    <subcellularLocation>
        <location evidence="1">Membrane</location>
        <topology evidence="1">Multi-pass membrane protein</topology>
    </subcellularLocation>
</comment>
<protein>
    <recommendedName>
        <fullName evidence="13">ABC transporter</fullName>
    </recommendedName>
</protein>
<evidence type="ECO:0000259" key="10">
    <source>
        <dbReference type="PROSITE" id="PS50893"/>
    </source>
</evidence>
<dbReference type="InterPro" id="IPR003593">
    <property type="entry name" value="AAA+_ATPase"/>
</dbReference>
<organism evidence="12">
    <name type="scientific">Dunaliella tertiolecta</name>
    <name type="common">Green alga</name>
    <dbReference type="NCBI Taxonomy" id="3047"/>
    <lineage>
        <taxon>Eukaryota</taxon>
        <taxon>Viridiplantae</taxon>
        <taxon>Chlorophyta</taxon>
        <taxon>core chlorophytes</taxon>
        <taxon>Chlorophyceae</taxon>
        <taxon>CS clade</taxon>
        <taxon>Chlamydomonadales</taxon>
        <taxon>Dunaliellaceae</taxon>
        <taxon>Dunaliella</taxon>
    </lineage>
</organism>
<feature type="domain" description="ABC transporter" evidence="10">
    <location>
        <begin position="587"/>
        <end position="822"/>
    </location>
</feature>
<feature type="transmembrane region" description="Helical" evidence="9">
    <location>
        <begin position="409"/>
        <end position="429"/>
    </location>
</feature>
<keyword evidence="7 9" id="KW-0472">Membrane</keyword>
<keyword evidence="3 9" id="KW-0812">Transmembrane</keyword>
<feature type="transmembrane region" description="Helical" evidence="9">
    <location>
        <begin position="491"/>
        <end position="512"/>
    </location>
</feature>
<dbReference type="InterPro" id="IPR036640">
    <property type="entry name" value="ABC1_TM_sf"/>
</dbReference>
<feature type="transmembrane region" description="Helical" evidence="9">
    <location>
        <begin position="253"/>
        <end position="274"/>
    </location>
</feature>
<evidence type="ECO:0000256" key="5">
    <source>
        <dbReference type="ARBA" id="ARBA00022840"/>
    </source>
</evidence>
<dbReference type="GO" id="GO:0005524">
    <property type="term" value="F:ATP binding"/>
    <property type="evidence" value="ECO:0007669"/>
    <property type="project" value="UniProtKB-KW"/>
</dbReference>
<keyword evidence="6 9" id="KW-1133">Transmembrane helix</keyword>
<feature type="transmembrane region" description="Helical" evidence="9">
    <location>
        <begin position="172"/>
        <end position="190"/>
    </location>
</feature>
<dbReference type="Pfam" id="PF00664">
    <property type="entry name" value="ABC_membrane"/>
    <property type="match status" value="1"/>
</dbReference>
<evidence type="ECO:0000256" key="4">
    <source>
        <dbReference type="ARBA" id="ARBA00022741"/>
    </source>
</evidence>
<sequence>MGLPEQFCASPYPDSLFILNRAVHPCVVDVTSVGLCLLGLVVSVLTCLPRLKHAAALKKQGQQLKHGQQGISGLEAGYVVGATFVAVLHGTLAISSVVLRLPPFHIIFHVGLCASWLVVARLSLSCAKVHMPLDFRPFTFLLIIAYCWSLETTWSLYKETEGFPLPFQRSTIWTLLLQTVVSMLLANLDFKMNRGTWLGAVPPEGYAQLAGGETEDMETGKSTAGDEQHSWIVLFWGACKYVWPEDPWLQARAVFAFILLLSMRFLNLAVPILFKHMVDSFSKEEAGGSRTSYLAGWLPVYVLLYLGAALFQGGAGGGTVGIISNLRSFIWVPVGQDAYRRISLHVFSHVMDLDLGFHLTRKTGEVIKQIERGTNAMQNILSTVMFSILPTCIDVLAASTYLAQALEPSIAITTFITVGSYIPITIIITEWRGTLRREMNNTDQVKSARATDALLNYETVKYFTNEEHERSQYARAIDNYQKAEFKSVTSINVLNTVQSTIMWVGVSMGLLVCSKGVSKGELSVGDVVLFLSLMAQLYAPLNFFGTYYRVIQQYMIDMENLWQLLGKRTNIEDKPGAKDLVVQRGDVAYQNVTYEYEPGSVVLQNVSFTVPGGHTIAFVGATGAGKSSITRLIFRFYDVTKGAVCIDGMDIRDVTQQSLRRAVGMVPQDIVLFNDTIMQNIRYGCLDASDDDVIKAAEAACIHEAITTRFPRGYDTVVGERGLRLSGGEKQRVAFARALLKNPHILVLDEATSALDTLTERKIQVALHSLRKARTTLIVAHRLSTIVDANIIAVLHLGEVAELGTHQELLSKGGLYADMWQKQLTGLSGEGSSS</sequence>
<feature type="transmembrane region" description="Helical" evidence="9">
    <location>
        <begin position="380"/>
        <end position="403"/>
    </location>
</feature>
<reference evidence="12" key="1">
    <citation type="submission" date="2021-01" db="EMBL/GenBank/DDBJ databases">
        <authorList>
            <person name="Corre E."/>
            <person name="Pelletier E."/>
            <person name="Niang G."/>
            <person name="Scheremetjew M."/>
            <person name="Finn R."/>
            <person name="Kale V."/>
            <person name="Holt S."/>
            <person name="Cochrane G."/>
            <person name="Meng A."/>
            <person name="Brown T."/>
            <person name="Cohen L."/>
        </authorList>
    </citation>
    <scope>NUCLEOTIDE SEQUENCE</scope>
    <source>
        <strain evidence="12">CCMP1320</strain>
    </source>
</reference>
<feature type="transmembrane region" description="Helical" evidence="9">
    <location>
        <begin position="527"/>
        <end position="548"/>
    </location>
</feature>
<evidence type="ECO:0008006" key="13">
    <source>
        <dbReference type="Google" id="ProtNLM"/>
    </source>
</evidence>
<evidence type="ECO:0000256" key="3">
    <source>
        <dbReference type="ARBA" id="ARBA00022692"/>
    </source>
</evidence>
<dbReference type="FunFam" id="3.40.50.300:FF:000287">
    <property type="entry name" value="Multidrug ABC transporter ATP-binding protein"/>
    <property type="match status" value="1"/>
</dbReference>
<keyword evidence="2" id="KW-0813">Transport</keyword>
<dbReference type="AlphaFoldDB" id="A0A7S3QXT8"/>
<dbReference type="GO" id="GO:0016887">
    <property type="term" value="F:ATP hydrolysis activity"/>
    <property type="evidence" value="ECO:0007669"/>
    <property type="project" value="InterPro"/>
</dbReference>
<dbReference type="PROSITE" id="PS50893">
    <property type="entry name" value="ABC_TRANSPORTER_2"/>
    <property type="match status" value="1"/>
</dbReference>
<dbReference type="GO" id="GO:0016020">
    <property type="term" value="C:membrane"/>
    <property type="evidence" value="ECO:0007669"/>
    <property type="project" value="UniProtKB-SubCell"/>
</dbReference>
<feature type="transmembrane region" description="Helical" evidence="9">
    <location>
        <begin position="138"/>
        <end position="157"/>
    </location>
</feature>
<dbReference type="PANTHER" id="PTHR24221">
    <property type="entry name" value="ATP-BINDING CASSETTE SUB-FAMILY B"/>
    <property type="match status" value="1"/>
</dbReference>
<evidence type="ECO:0000259" key="11">
    <source>
        <dbReference type="PROSITE" id="PS50929"/>
    </source>
</evidence>
<keyword evidence="4" id="KW-0547">Nucleotide-binding</keyword>
<gene>
    <name evidence="12" type="ORF">DTER00134_LOCUS11813</name>
</gene>
<evidence type="ECO:0000256" key="1">
    <source>
        <dbReference type="ARBA" id="ARBA00004141"/>
    </source>
</evidence>
<dbReference type="Gene3D" id="3.40.50.300">
    <property type="entry name" value="P-loop containing nucleotide triphosphate hydrolases"/>
    <property type="match status" value="1"/>
</dbReference>
<comment type="similarity">
    <text evidence="8">Belongs to the ABC transporter superfamily. ABCB family. Heavy Metal importer (TC 3.A.1.210) subfamily.</text>
</comment>
<dbReference type="SUPFAM" id="SSF90123">
    <property type="entry name" value="ABC transporter transmembrane region"/>
    <property type="match status" value="1"/>
</dbReference>
<name>A0A7S3QXT8_DUNTE</name>
<dbReference type="Gene3D" id="1.20.1560.10">
    <property type="entry name" value="ABC transporter type 1, transmembrane domain"/>
    <property type="match status" value="1"/>
</dbReference>
<dbReference type="InterPro" id="IPR027417">
    <property type="entry name" value="P-loop_NTPase"/>
</dbReference>
<evidence type="ECO:0000256" key="6">
    <source>
        <dbReference type="ARBA" id="ARBA00022989"/>
    </source>
</evidence>
<dbReference type="PANTHER" id="PTHR24221:SF654">
    <property type="entry name" value="ATP-BINDING CASSETTE SUB-FAMILY B MEMBER 6"/>
    <property type="match status" value="1"/>
</dbReference>
<dbReference type="InterPro" id="IPR039421">
    <property type="entry name" value="Type_1_exporter"/>
</dbReference>
<feature type="transmembrane region" description="Helical" evidence="9">
    <location>
        <begin position="72"/>
        <end position="94"/>
    </location>
</feature>
<proteinExistence type="inferred from homology"/>
<dbReference type="Pfam" id="PF00005">
    <property type="entry name" value="ABC_tran"/>
    <property type="match status" value="1"/>
</dbReference>
<dbReference type="InterPro" id="IPR011527">
    <property type="entry name" value="ABC1_TM_dom"/>
</dbReference>
<dbReference type="InterPro" id="IPR017871">
    <property type="entry name" value="ABC_transporter-like_CS"/>
</dbReference>
<dbReference type="InterPro" id="IPR003439">
    <property type="entry name" value="ABC_transporter-like_ATP-bd"/>
</dbReference>
<dbReference type="PROSITE" id="PS50929">
    <property type="entry name" value="ABC_TM1F"/>
    <property type="match status" value="1"/>
</dbReference>
<evidence type="ECO:0000256" key="7">
    <source>
        <dbReference type="ARBA" id="ARBA00023136"/>
    </source>
</evidence>
<dbReference type="SUPFAM" id="SSF52540">
    <property type="entry name" value="P-loop containing nucleoside triphosphate hydrolases"/>
    <property type="match status" value="1"/>
</dbReference>
<evidence type="ECO:0000256" key="9">
    <source>
        <dbReference type="SAM" id="Phobius"/>
    </source>
</evidence>
<dbReference type="GO" id="GO:0140359">
    <property type="term" value="F:ABC-type transporter activity"/>
    <property type="evidence" value="ECO:0007669"/>
    <property type="project" value="InterPro"/>
</dbReference>
<evidence type="ECO:0000256" key="8">
    <source>
        <dbReference type="ARBA" id="ARBA00024363"/>
    </source>
</evidence>
<evidence type="ECO:0000256" key="2">
    <source>
        <dbReference type="ARBA" id="ARBA00022448"/>
    </source>
</evidence>
<dbReference type="PROSITE" id="PS00211">
    <property type="entry name" value="ABC_TRANSPORTER_1"/>
    <property type="match status" value="1"/>
</dbReference>
<feature type="domain" description="ABC transmembrane type-1" evidence="11">
    <location>
        <begin position="254"/>
        <end position="553"/>
    </location>
</feature>
<keyword evidence="5" id="KW-0067">ATP-binding</keyword>
<accession>A0A7S3QXT8</accession>
<evidence type="ECO:0000313" key="12">
    <source>
        <dbReference type="EMBL" id="CAE0496740.1"/>
    </source>
</evidence>
<feature type="transmembrane region" description="Helical" evidence="9">
    <location>
        <begin position="294"/>
        <end position="311"/>
    </location>
</feature>
<dbReference type="SMART" id="SM00382">
    <property type="entry name" value="AAA"/>
    <property type="match status" value="1"/>
</dbReference>
<dbReference type="CDD" id="cd03253">
    <property type="entry name" value="ABCC_ATM1_transporter"/>
    <property type="match status" value="1"/>
</dbReference>
<dbReference type="EMBL" id="HBIP01019895">
    <property type="protein sequence ID" value="CAE0496740.1"/>
    <property type="molecule type" value="Transcribed_RNA"/>
</dbReference>
<feature type="transmembrane region" description="Helical" evidence="9">
    <location>
        <begin position="106"/>
        <end position="126"/>
    </location>
</feature>